<proteinExistence type="predicted"/>
<dbReference type="STRING" id="8022.A0A060XD46"/>
<dbReference type="GO" id="GO:0005737">
    <property type="term" value="C:cytoplasm"/>
    <property type="evidence" value="ECO:0007669"/>
    <property type="project" value="TreeGrafter"/>
</dbReference>
<organism evidence="6 7">
    <name type="scientific">Oncorhynchus mykiss</name>
    <name type="common">Rainbow trout</name>
    <name type="synonym">Salmo gairdneri</name>
    <dbReference type="NCBI Taxonomy" id="8022"/>
    <lineage>
        <taxon>Eukaryota</taxon>
        <taxon>Metazoa</taxon>
        <taxon>Chordata</taxon>
        <taxon>Craniata</taxon>
        <taxon>Vertebrata</taxon>
        <taxon>Euteleostomi</taxon>
        <taxon>Actinopterygii</taxon>
        <taxon>Neopterygii</taxon>
        <taxon>Teleostei</taxon>
        <taxon>Protacanthopterygii</taxon>
        <taxon>Salmoniformes</taxon>
        <taxon>Salmonidae</taxon>
        <taxon>Salmoninae</taxon>
        <taxon>Oncorhynchus</taxon>
    </lineage>
</organism>
<dbReference type="SUPFAM" id="SSF56112">
    <property type="entry name" value="Protein kinase-like (PK-like)"/>
    <property type="match status" value="1"/>
</dbReference>
<protein>
    <recommendedName>
        <fullName evidence="8">Protein kinase domain-containing protein</fullName>
    </recommendedName>
</protein>
<evidence type="ECO:0000313" key="7">
    <source>
        <dbReference type="Proteomes" id="UP000193380"/>
    </source>
</evidence>
<keyword evidence="4" id="KW-0067">ATP-binding</keyword>
<evidence type="ECO:0000256" key="5">
    <source>
        <dbReference type="SAM" id="MobiDB-lite"/>
    </source>
</evidence>
<gene>
    <name evidence="6" type="ORF">GSONMT00020205001</name>
</gene>
<keyword evidence="3" id="KW-0418">Kinase</keyword>
<sequence length="157" mass="17769">MLMSKSSFQPPRLKDKTKWSAGFQSFVKMSLIKNPRKRPSAETLLQHPFVTQLLTRNLIIELLDMANNPDLHSTHSMDDNDRENGEAAPDKIQSAGKLPRTLSEEQFDQVKFGPPLRKVTEPCPDMQSSSGDDWDVSEEDTESPSLLECVEEALQLR</sequence>
<dbReference type="GO" id="GO:0008349">
    <property type="term" value="F:MAP kinase kinase kinase kinase activity"/>
    <property type="evidence" value="ECO:0007669"/>
    <property type="project" value="TreeGrafter"/>
</dbReference>
<reference evidence="6" key="2">
    <citation type="submission" date="2014-03" db="EMBL/GenBank/DDBJ databases">
        <authorList>
            <person name="Genoscope - CEA"/>
        </authorList>
    </citation>
    <scope>NUCLEOTIDE SEQUENCE</scope>
</reference>
<evidence type="ECO:0000256" key="2">
    <source>
        <dbReference type="ARBA" id="ARBA00022741"/>
    </source>
</evidence>
<keyword evidence="1" id="KW-0723">Serine/threonine-protein kinase</keyword>
<evidence type="ECO:0000256" key="1">
    <source>
        <dbReference type="ARBA" id="ARBA00022527"/>
    </source>
</evidence>
<feature type="region of interest" description="Disordered" evidence="5">
    <location>
        <begin position="68"/>
        <end position="157"/>
    </location>
</feature>
<dbReference type="Gene3D" id="1.10.510.10">
    <property type="entry name" value="Transferase(Phosphotransferase) domain 1"/>
    <property type="match status" value="1"/>
</dbReference>
<keyword evidence="2" id="KW-0547">Nucleotide-binding</keyword>
<accession>A0A060XD46</accession>
<feature type="compositionally biased region" description="Acidic residues" evidence="5">
    <location>
        <begin position="132"/>
        <end position="142"/>
    </location>
</feature>
<dbReference type="PANTHER" id="PTHR48012">
    <property type="entry name" value="STERILE20-LIKE KINASE, ISOFORM B-RELATED"/>
    <property type="match status" value="1"/>
</dbReference>
<evidence type="ECO:0000256" key="3">
    <source>
        <dbReference type="ARBA" id="ARBA00022777"/>
    </source>
</evidence>
<dbReference type="PaxDb" id="8022-A0A060XD46"/>
<dbReference type="PANTHER" id="PTHR48012:SF30">
    <property type="entry name" value="NON-SPECIFIC SERINE_THREONINE PROTEIN KINASE"/>
    <property type="match status" value="1"/>
</dbReference>
<name>A0A060XD46_ONCMY</name>
<evidence type="ECO:0000256" key="4">
    <source>
        <dbReference type="ARBA" id="ARBA00022840"/>
    </source>
</evidence>
<reference evidence="6" key="1">
    <citation type="journal article" date="2014" name="Nat. Commun.">
        <title>The rainbow trout genome provides novel insights into evolution after whole-genome duplication in vertebrates.</title>
        <authorList>
            <person name="Berthelot C."/>
            <person name="Brunet F."/>
            <person name="Chalopin D."/>
            <person name="Juanchich A."/>
            <person name="Bernard M."/>
            <person name="Noel B."/>
            <person name="Bento P."/>
            <person name="Da Silva C."/>
            <person name="Labadie K."/>
            <person name="Alberti A."/>
            <person name="Aury J.M."/>
            <person name="Louis A."/>
            <person name="Dehais P."/>
            <person name="Bardou P."/>
            <person name="Montfort J."/>
            <person name="Klopp C."/>
            <person name="Cabau C."/>
            <person name="Gaspin C."/>
            <person name="Thorgaard G.H."/>
            <person name="Boussaha M."/>
            <person name="Quillet E."/>
            <person name="Guyomard R."/>
            <person name="Galiana D."/>
            <person name="Bobe J."/>
            <person name="Volff J.N."/>
            <person name="Genet C."/>
            <person name="Wincker P."/>
            <person name="Jaillon O."/>
            <person name="Roest Crollius H."/>
            <person name="Guiguen Y."/>
        </authorList>
    </citation>
    <scope>NUCLEOTIDE SEQUENCE [LARGE SCALE GENOMIC DNA]</scope>
</reference>
<dbReference type="AlphaFoldDB" id="A0A060XD46"/>
<dbReference type="InterPro" id="IPR011009">
    <property type="entry name" value="Kinase-like_dom_sf"/>
</dbReference>
<evidence type="ECO:0008006" key="8">
    <source>
        <dbReference type="Google" id="ProtNLM"/>
    </source>
</evidence>
<dbReference type="InterPro" id="IPR050629">
    <property type="entry name" value="STE20/SPS1-PAK"/>
</dbReference>
<dbReference type="GO" id="GO:0005524">
    <property type="term" value="F:ATP binding"/>
    <property type="evidence" value="ECO:0007669"/>
    <property type="project" value="UniProtKB-KW"/>
</dbReference>
<dbReference type="Proteomes" id="UP000193380">
    <property type="component" value="Unassembled WGS sequence"/>
</dbReference>
<keyword evidence="3" id="KW-0808">Transferase</keyword>
<dbReference type="EMBL" id="FR905225">
    <property type="protein sequence ID" value="CDQ77391.1"/>
    <property type="molecule type" value="Genomic_DNA"/>
</dbReference>
<evidence type="ECO:0000313" key="6">
    <source>
        <dbReference type="EMBL" id="CDQ77391.1"/>
    </source>
</evidence>
<feature type="compositionally biased region" description="Basic and acidic residues" evidence="5">
    <location>
        <begin position="72"/>
        <end position="89"/>
    </location>
</feature>